<feature type="domain" description="Prephenate/arogenate dehydrogenase" evidence="2">
    <location>
        <begin position="1"/>
        <end position="124"/>
    </location>
</feature>
<dbReference type="GO" id="GO:0006571">
    <property type="term" value="P:tyrosine biosynthetic process"/>
    <property type="evidence" value="ECO:0007669"/>
    <property type="project" value="InterPro"/>
</dbReference>
<dbReference type="Gene3D" id="1.10.3660.10">
    <property type="entry name" value="6-phosphogluconate dehydrogenase C-terminal like domain"/>
    <property type="match status" value="1"/>
</dbReference>
<dbReference type="EMBL" id="VSSQ01088835">
    <property type="protein sequence ID" value="MPN35322.1"/>
    <property type="molecule type" value="Genomic_DNA"/>
</dbReference>
<name>A0A645HAC9_9ZZZZ</name>
<evidence type="ECO:0000313" key="3">
    <source>
        <dbReference type="EMBL" id="MPN35322.1"/>
    </source>
</evidence>
<dbReference type="PROSITE" id="PS51176">
    <property type="entry name" value="PDH_ADH"/>
    <property type="match status" value="1"/>
</dbReference>
<dbReference type="PANTHER" id="PTHR21363:SF0">
    <property type="entry name" value="PREPHENATE DEHYDROGENASE [NADP(+)]"/>
    <property type="match status" value="1"/>
</dbReference>
<evidence type="ECO:0000259" key="2">
    <source>
        <dbReference type="PROSITE" id="PS51176"/>
    </source>
</evidence>
<comment type="caution">
    <text evidence="3">The sequence shown here is derived from an EMBL/GenBank/DDBJ whole genome shotgun (WGS) entry which is preliminary data.</text>
</comment>
<reference evidence="3" key="1">
    <citation type="submission" date="2019-08" db="EMBL/GenBank/DDBJ databases">
        <authorList>
            <person name="Kucharzyk K."/>
            <person name="Murdoch R.W."/>
            <person name="Higgins S."/>
            <person name="Loffler F."/>
        </authorList>
    </citation>
    <scope>NUCLEOTIDE SEQUENCE</scope>
</reference>
<dbReference type="InterPro" id="IPR050812">
    <property type="entry name" value="Preph/Arog_dehydrog"/>
</dbReference>
<dbReference type="EC" id="1.3.1.43" evidence="3"/>
<protein>
    <submittedName>
        <fullName evidence="3">Cyclohexadienyl dehydrogenase</fullName>
        <ecNumber evidence="3">1.3.1.43</ecNumber>
    </submittedName>
</protein>
<evidence type="ECO:0000256" key="1">
    <source>
        <dbReference type="ARBA" id="ARBA00023002"/>
    </source>
</evidence>
<gene>
    <name evidence="3" type="primary">tyrC_20</name>
    <name evidence="3" type="ORF">SDC9_182819</name>
</gene>
<dbReference type="GO" id="GO:0004665">
    <property type="term" value="F:prephenate dehydrogenase (NADP+) activity"/>
    <property type="evidence" value="ECO:0007669"/>
    <property type="project" value="InterPro"/>
</dbReference>
<dbReference type="GO" id="GO:0008977">
    <property type="term" value="F:prephenate dehydrogenase (NAD+) activity"/>
    <property type="evidence" value="ECO:0007669"/>
    <property type="project" value="InterPro"/>
</dbReference>
<dbReference type="AlphaFoldDB" id="A0A645HAC9"/>
<accession>A0A645HAC9</accession>
<dbReference type="GO" id="GO:0047794">
    <property type="term" value="F:cyclohexadienyl dehydrogenase activity"/>
    <property type="evidence" value="ECO:0007669"/>
    <property type="project" value="UniProtKB-EC"/>
</dbReference>
<sequence length="127" mass="14449">MPAGFENISITTAEKHDKIIAFTSQLAHVVSNAYVKSPVVLNHKGFSAGSYQDLTRVAWLNPDMWADLFLENKDNLLFELDMIINSLNEYKKAIEKDDRPFLVSLLNDGRKRKKEIDGQNKPIPKCN</sequence>
<proteinExistence type="predicted"/>
<dbReference type="InterPro" id="IPR046825">
    <property type="entry name" value="PDH_C"/>
</dbReference>
<dbReference type="SUPFAM" id="SSF48179">
    <property type="entry name" value="6-phosphogluconate dehydrogenase C-terminal domain-like"/>
    <property type="match status" value="1"/>
</dbReference>
<dbReference type="InterPro" id="IPR008927">
    <property type="entry name" value="6-PGluconate_DH-like_C_sf"/>
</dbReference>
<keyword evidence="1 3" id="KW-0560">Oxidoreductase</keyword>
<organism evidence="3">
    <name type="scientific">bioreactor metagenome</name>
    <dbReference type="NCBI Taxonomy" id="1076179"/>
    <lineage>
        <taxon>unclassified sequences</taxon>
        <taxon>metagenomes</taxon>
        <taxon>ecological metagenomes</taxon>
    </lineage>
</organism>
<dbReference type="PANTHER" id="PTHR21363">
    <property type="entry name" value="PREPHENATE DEHYDROGENASE"/>
    <property type="match status" value="1"/>
</dbReference>
<dbReference type="GO" id="GO:0070403">
    <property type="term" value="F:NAD+ binding"/>
    <property type="evidence" value="ECO:0007669"/>
    <property type="project" value="TreeGrafter"/>
</dbReference>
<dbReference type="InterPro" id="IPR003099">
    <property type="entry name" value="Prephen_DH"/>
</dbReference>
<dbReference type="Pfam" id="PF20463">
    <property type="entry name" value="PDH_C"/>
    <property type="match status" value="1"/>
</dbReference>